<evidence type="ECO:0000313" key="8">
    <source>
        <dbReference type="EMBL" id="SFH67906.1"/>
    </source>
</evidence>
<evidence type="ECO:0000256" key="4">
    <source>
        <dbReference type="ARBA" id="ARBA00022840"/>
    </source>
</evidence>
<dbReference type="GO" id="GO:0015658">
    <property type="term" value="F:branched-chain amino acid transmembrane transporter activity"/>
    <property type="evidence" value="ECO:0007669"/>
    <property type="project" value="TreeGrafter"/>
</dbReference>
<protein>
    <submittedName>
        <fullName evidence="8">Amino acid/amide ABC transporter ATP-binding protein 2, HAAT family</fullName>
    </submittedName>
    <submittedName>
        <fullName evidence="7">High-affinity branched-chain amino acid transport ATP-binding protein BraG</fullName>
    </submittedName>
</protein>
<dbReference type="Proteomes" id="UP000185487">
    <property type="component" value="Chromosome"/>
</dbReference>
<accession>A0AAE8HXV2</accession>
<dbReference type="Proteomes" id="UP000199140">
    <property type="component" value="Unassembled WGS sequence"/>
</dbReference>
<evidence type="ECO:0000256" key="1">
    <source>
        <dbReference type="ARBA" id="ARBA00005417"/>
    </source>
</evidence>
<keyword evidence="9" id="KW-1185">Reference proteome</keyword>
<dbReference type="PROSITE" id="PS00211">
    <property type="entry name" value="ABC_TRANSPORTER_1"/>
    <property type="match status" value="1"/>
</dbReference>
<reference evidence="8 10" key="2">
    <citation type="submission" date="2016-10" db="EMBL/GenBank/DDBJ databases">
        <authorList>
            <person name="Varghese N."/>
            <person name="Submissions S."/>
        </authorList>
    </citation>
    <scope>NUCLEOTIDE SEQUENCE [LARGE SCALE GENOMIC DNA]</scope>
    <source>
        <strain evidence="8 10">CBMB27</strain>
    </source>
</reference>
<evidence type="ECO:0000313" key="10">
    <source>
        <dbReference type="Proteomes" id="UP000199140"/>
    </source>
</evidence>
<evidence type="ECO:0000256" key="2">
    <source>
        <dbReference type="ARBA" id="ARBA00022448"/>
    </source>
</evidence>
<dbReference type="PANTHER" id="PTHR43820:SF4">
    <property type="entry name" value="HIGH-AFFINITY BRANCHED-CHAIN AMINO ACID TRANSPORT ATP-BINDING PROTEIN LIVF"/>
    <property type="match status" value="1"/>
</dbReference>
<dbReference type="PROSITE" id="PS50893">
    <property type="entry name" value="ABC_TRANSPORTER_2"/>
    <property type="match status" value="1"/>
</dbReference>
<dbReference type="InterPro" id="IPR003593">
    <property type="entry name" value="AAA+_ATPase"/>
</dbReference>
<feature type="domain" description="ABC transporter" evidence="6">
    <location>
        <begin position="23"/>
        <end position="251"/>
    </location>
</feature>
<dbReference type="GO" id="GO:0005524">
    <property type="term" value="F:ATP binding"/>
    <property type="evidence" value="ECO:0007669"/>
    <property type="project" value="UniProtKB-KW"/>
</dbReference>
<comment type="similarity">
    <text evidence="1">Belongs to the ABC transporter superfamily.</text>
</comment>
<dbReference type="InterPro" id="IPR052156">
    <property type="entry name" value="BCAA_Transport_ATP-bd_LivF"/>
</dbReference>
<dbReference type="InterPro" id="IPR017871">
    <property type="entry name" value="ABC_transporter-like_CS"/>
</dbReference>
<sequence length="251" mass="26152">MAEAAGEAAAEAVRRSEPAGAALALEGVSSGYGAVSIVKGVSLSVAPGEIVALLGKNGMGKTTLLKTILGMVALRGGAITVGGQALAGLSPARLVALGVGYAPQEQPLFQDLSIRDNLRLAVPSDRMLPEALERLFRHFPFLKDRLAQRAGTLSGGEQKMLILGRALMLRPRLLLIDEISEGVQPSMVERLRGVLDAERAAGVSMLVVEQHVAFALALADRYAVLKLGEIVDSGPAKAPDAQARVIGHLAV</sequence>
<dbReference type="Gene3D" id="3.40.50.300">
    <property type="entry name" value="P-loop containing nucleotide triphosphate hydrolases"/>
    <property type="match status" value="1"/>
</dbReference>
<evidence type="ECO:0000259" key="6">
    <source>
        <dbReference type="PROSITE" id="PS50893"/>
    </source>
</evidence>
<dbReference type="Pfam" id="PF00005">
    <property type="entry name" value="ABC_tran"/>
    <property type="match status" value="1"/>
</dbReference>
<dbReference type="SUPFAM" id="SSF52540">
    <property type="entry name" value="P-loop containing nucleoside triphosphate hydrolases"/>
    <property type="match status" value="1"/>
</dbReference>
<dbReference type="RefSeq" id="WP_075381066.1">
    <property type="nucleotide sequence ID" value="NZ_CP015367.1"/>
</dbReference>
<keyword evidence="5" id="KW-0029">Amino-acid transport</keyword>
<dbReference type="EMBL" id="CP015367">
    <property type="protein sequence ID" value="APT33237.1"/>
    <property type="molecule type" value="Genomic_DNA"/>
</dbReference>
<evidence type="ECO:0000256" key="3">
    <source>
        <dbReference type="ARBA" id="ARBA00022741"/>
    </source>
</evidence>
<dbReference type="EMBL" id="FOPK01000043">
    <property type="protein sequence ID" value="SFH67906.1"/>
    <property type="molecule type" value="Genomic_DNA"/>
</dbReference>
<dbReference type="KEGG" id="mphy:MCBMB27_03946"/>
<dbReference type="PANTHER" id="PTHR43820">
    <property type="entry name" value="HIGH-AFFINITY BRANCHED-CHAIN AMINO ACID TRANSPORT ATP-BINDING PROTEIN LIVF"/>
    <property type="match status" value="1"/>
</dbReference>
<dbReference type="CDD" id="cd03224">
    <property type="entry name" value="ABC_TM1139_LivF_branched"/>
    <property type="match status" value="1"/>
</dbReference>
<evidence type="ECO:0000313" key="9">
    <source>
        <dbReference type="Proteomes" id="UP000185487"/>
    </source>
</evidence>
<keyword evidence="3" id="KW-0547">Nucleotide-binding</keyword>
<reference evidence="7 9" key="1">
    <citation type="submission" date="2016-04" db="EMBL/GenBank/DDBJ databases">
        <title>Complete genome sequencing and analysis of CBMB27, Methylobacterium phyllosphaerae isolated from leaf tissues of rice (Oryza sativa L.).</title>
        <authorList>
            <person name="Lee Y."/>
            <person name="Hwangbo K."/>
            <person name="Chung H."/>
            <person name="Yoo J."/>
            <person name="Kim K.Y."/>
            <person name="Sa T.M."/>
            <person name="Um Y."/>
            <person name="Madhaiyan M."/>
        </authorList>
    </citation>
    <scope>NUCLEOTIDE SEQUENCE [LARGE SCALE GENOMIC DNA]</scope>
    <source>
        <strain evidence="7 9">CBMB27</strain>
    </source>
</reference>
<dbReference type="GO" id="GO:0015807">
    <property type="term" value="P:L-amino acid transport"/>
    <property type="evidence" value="ECO:0007669"/>
    <property type="project" value="TreeGrafter"/>
</dbReference>
<dbReference type="InterPro" id="IPR003439">
    <property type="entry name" value="ABC_transporter-like_ATP-bd"/>
</dbReference>
<evidence type="ECO:0000313" key="7">
    <source>
        <dbReference type="EMBL" id="APT33237.1"/>
    </source>
</evidence>
<organism evidence="8 10">
    <name type="scientific">Methylobacterium phyllosphaerae</name>
    <dbReference type="NCBI Taxonomy" id="418223"/>
    <lineage>
        <taxon>Bacteria</taxon>
        <taxon>Pseudomonadati</taxon>
        <taxon>Pseudomonadota</taxon>
        <taxon>Alphaproteobacteria</taxon>
        <taxon>Hyphomicrobiales</taxon>
        <taxon>Methylobacteriaceae</taxon>
        <taxon>Methylobacterium</taxon>
    </lineage>
</organism>
<dbReference type="AlphaFoldDB" id="A0AAE8HXV2"/>
<gene>
    <name evidence="7" type="ORF">MCBMB27_03946</name>
    <name evidence="8" type="ORF">SAMN05192567_14312</name>
</gene>
<dbReference type="SMART" id="SM00382">
    <property type="entry name" value="AAA"/>
    <property type="match status" value="1"/>
</dbReference>
<dbReference type="GO" id="GO:0016887">
    <property type="term" value="F:ATP hydrolysis activity"/>
    <property type="evidence" value="ECO:0007669"/>
    <property type="project" value="InterPro"/>
</dbReference>
<keyword evidence="4 8" id="KW-0067">ATP-binding</keyword>
<proteinExistence type="inferred from homology"/>
<evidence type="ECO:0000256" key="5">
    <source>
        <dbReference type="ARBA" id="ARBA00022970"/>
    </source>
</evidence>
<dbReference type="InterPro" id="IPR027417">
    <property type="entry name" value="P-loop_NTPase"/>
</dbReference>
<keyword evidence="2" id="KW-0813">Transport</keyword>
<name>A0AAE8HXV2_9HYPH</name>